<evidence type="ECO:0000256" key="1">
    <source>
        <dbReference type="SAM" id="Phobius"/>
    </source>
</evidence>
<keyword evidence="1" id="KW-0812">Transmembrane</keyword>
<sequence length="173" mass="18889">MAQAIIAVNSIGWTLVLVYDTLLFGMTLFKAYRARYKPYYGVKLPGGNPSLCTIIIQDGSIYFGVVASVNLINVLSYYDALLRGNTMSTLASCTSVTLMSRLMLHLHEIANQGIYVSHGDTVVQRISRNPQSNDSDELSDIIFDGENHRVEGTSNTTSDSGTTDIGTYGSRCC</sequence>
<evidence type="ECO:0000313" key="3">
    <source>
        <dbReference type="Proteomes" id="UP001163846"/>
    </source>
</evidence>
<reference evidence="2" key="1">
    <citation type="submission" date="2022-08" db="EMBL/GenBank/DDBJ databases">
        <authorList>
            <consortium name="DOE Joint Genome Institute"/>
            <person name="Min B."/>
            <person name="Riley R."/>
            <person name="Sierra-Patev S."/>
            <person name="Naranjo-Ortiz M."/>
            <person name="Looney B."/>
            <person name="Konkel Z."/>
            <person name="Slot J.C."/>
            <person name="Sakamoto Y."/>
            <person name="Steenwyk J.L."/>
            <person name="Rokas A."/>
            <person name="Carro J."/>
            <person name="Camarero S."/>
            <person name="Ferreira P."/>
            <person name="Molpeceres G."/>
            <person name="Ruiz-Duenas F.J."/>
            <person name="Serrano A."/>
            <person name="Henrissat B."/>
            <person name="Drula E."/>
            <person name="Hughes K.W."/>
            <person name="Mata J.L."/>
            <person name="Ishikawa N.K."/>
            <person name="Vargas-Isla R."/>
            <person name="Ushijima S."/>
            <person name="Smith C.A."/>
            <person name="Ahrendt S."/>
            <person name="Andreopoulos W."/>
            <person name="He G."/>
            <person name="Labutti K."/>
            <person name="Lipzen A."/>
            <person name="Ng V."/>
            <person name="Sandor L."/>
            <person name="Barry K."/>
            <person name="Martinez A.T."/>
            <person name="Xiao Y."/>
            <person name="Gibbons J.G."/>
            <person name="Terashima K."/>
            <person name="Hibbett D.S."/>
            <person name="Grigoriev I.V."/>
        </authorList>
    </citation>
    <scope>NUCLEOTIDE SEQUENCE</scope>
    <source>
        <strain evidence="2">TFB9207</strain>
    </source>
</reference>
<keyword evidence="1" id="KW-1133">Transmembrane helix</keyword>
<proteinExistence type="predicted"/>
<organism evidence="2 3">
    <name type="scientific">Lentinula raphanica</name>
    <dbReference type="NCBI Taxonomy" id="153919"/>
    <lineage>
        <taxon>Eukaryota</taxon>
        <taxon>Fungi</taxon>
        <taxon>Dikarya</taxon>
        <taxon>Basidiomycota</taxon>
        <taxon>Agaricomycotina</taxon>
        <taxon>Agaricomycetes</taxon>
        <taxon>Agaricomycetidae</taxon>
        <taxon>Agaricales</taxon>
        <taxon>Marasmiineae</taxon>
        <taxon>Omphalotaceae</taxon>
        <taxon>Lentinula</taxon>
    </lineage>
</organism>
<accession>A0AA38UFM1</accession>
<name>A0AA38UFM1_9AGAR</name>
<dbReference type="Proteomes" id="UP001163846">
    <property type="component" value="Unassembled WGS sequence"/>
</dbReference>
<feature type="transmembrane region" description="Helical" evidence="1">
    <location>
        <begin position="6"/>
        <end position="29"/>
    </location>
</feature>
<keyword evidence="1" id="KW-0472">Membrane</keyword>
<gene>
    <name evidence="2" type="ORF">F5878DRAFT_640915</name>
</gene>
<protein>
    <submittedName>
        <fullName evidence="2">Uncharacterized protein</fullName>
    </submittedName>
</protein>
<dbReference type="AlphaFoldDB" id="A0AA38UFM1"/>
<keyword evidence="3" id="KW-1185">Reference proteome</keyword>
<evidence type="ECO:0000313" key="2">
    <source>
        <dbReference type="EMBL" id="KAJ3839759.1"/>
    </source>
</evidence>
<dbReference type="EMBL" id="MU806110">
    <property type="protein sequence ID" value="KAJ3839759.1"/>
    <property type="molecule type" value="Genomic_DNA"/>
</dbReference>
<comment type="caution">
    <text evidence="2">The sequence shown here is derived from an EMBL/GenBank/DDBJ whole genome shotgun (WGS) entry which is preliminary data.</text>
</comment>